<feature type="binding site" evidence="9">
    <location>
        <position position="87"/>
    </location>
    <ligand>
        <name>Mg(2+)</name>
        <dbReference type="ChEBI" id="CHEBI:18420"/>
        <label>1</label>
        <note>catalytic</note>
    </ligand>
</feature>
<evidence type="ECO:0000256" key="4">
    <source>
        <dbReference type="ARBA" id="ARBA00013106"/>
    </source>
</evidence>
<evidence type="ECO:0000313" key="10">
    <source>
        <dbReference type="EMBL" id="MBA4611950.1"/>
    </source>
</evidence>
<keyword evidence="8 9" id="KW-0460">Magnesium</keyword>
<dbReference type="GO" id="GO:0006020">
    <property type="term" value="P:inositol metabolic process"/>
    <property type="evidence" value="ECO:0007669"/>
    <property type="project" value="TreeGrafter"/>
</dbReference>
<keyword evidence="7" id="KW-0378">Hydrolase</keyword>
<dbReference type="PANTHER" id="PTHR20854:SF4">
    <property type="entry name" value="INOSITOL-1-MONOPHOSPHATASE-RELATED"/>
    <property type="match status" value="1"/>
</dbReference>
<protein>
    <recommendedName>
        <fullName evidence="5">Inositol-1-monophosphatase</fullName>
        <ecNumber evidence="4">3.1.3.25</ecNumber>
    </recommendedName>
</protein>
<feature type="binding site" evidence="9">
    <location>
        <position position="210"/>
    </location>
    <ligand>
        <name>Mg(2+)</name>
        <dbReference type="ChEBI" id="CHEBI:18420"/>
        <label>1</label>
        <note>catalytic</note>
    </ligand>
</feature>
<dbReference type="Gene3D" id="3.30.540.10">
    <property type="entry name" value="Fructose-1,6-Bisphosphatase, subunit A, domain 1"/>
    <property type="match status" value="1"/>
</dbReference>
<proteinExistence type="inferred from homology"/>
<dbReference type="InterPro" id="IPR020583">
    <property type="entry name" value="Inositol_monoP_metal-BS"/>
</dbReference>
<dbReference type="GO" id="GO:0046872">
    <property type="term" value="F:metal ion binding"/>
    <property type="evidence" value="ECO:0007669"/>
    <property type="project" value="UniProtKB-KW"/>
</dbReference>
<dbReference type="EMBL" id="JACEON010000007">
    <property type="protein sequence ID" value="MBA4611950.1"/>
    <property type="molecule type" value="Genomic_DNA"/>
</dbReference>
<evidence type="ECO:0000256" key="1">
    <source>
        <dbReference type="ARBA" id="ARBA00001033"/>
    </source>
</evidence>
<evidence type="ECO:0000256" key="8">
    <source>
        <dbReference type="ARBA" id="ARBA00022842"/>
    </source>
</evidence>
<accession>A0A838XYW4</accession>
<evidence type="ECO:0000313" key="11">
    <source>
        <dbReference type="Proteomes" id="UP000559404"/>
    </source>
</evidence>
<evidence type="ECO:0000256" key="6">
    <source>
        <dbReference type="ARBA" id="ARBA00022723"/>
    </source>
</evidence>
<dbReference type="FunFam" id="3.30.540.10:FF:000003">
    <property type="entry name" value="Inositol-1-monophosphatase"/>
    <property type="match status" value="1"/>
</dbReference>
<dbReference type="EC" id="3.1.3.25" evidence="4"/>
<dbReference type="PANTHER" id="PTHR20854">
    <property type="entry name" value="INOSITOL MONOPHOSPHATASE"/>
    <property type="match status" value="1"/>
</dbReference>
<dbReference type="Gene3D" id="3.40.190.80">
    <property type="match status" value="1"/>
</dbReference>
<evidence type="ECO:0000256" key="3">
    <source>
        <dbReference type="ARBA" id="ARBA00009759"/>
    </source>
</evidence>
<reference evidence="10 11" key="1">
    <citation type="submission" date="2020-07" db="EMBL/GenBank/DDBJ databases">
        <authorList>
            <person name="Li M."/>
        </authorList>
    </citation>
    <scope>NUCLEOTIDE SEQUENCE [LARGE SCALE GENOMIC DNA]</scope>
    <source>
        <strain evidence="10 11">DSM 23284</strain>
    </source>
</reference>
<dbReference type="GO" id="GO:0007165">
    <property type="term" value="P:signal transduction"/>
    <property type="evidence" value="ECO:0007669"/>
    <property type="project" value="TreeGrafter"/>
</dbReference>
<evidence type="ECO:0000256" key="2">
    <source>
        <dbReference type="ARBA" id="ARBA00001946"/>
    </source>
</evidence>
<dbReference type="Pfam" id="PF00459">
    <property type="entry name" value="Inositol_P"/>
    <property type="match status" value="1"/>
</dbReference>
<dbReference type="Proteomes" id="UP000559404">
    <property type="component" value="Unassembled WGS sequence"/>
</dbReference>
<dbReference type="PRINTS" id="PR00377">
    <property type="entry name" value="IMPHPHTASES"/>
</dbReference>
<dbReference type="PROSITE" id="PS00629">
    <property type="entry name" value="IMP_1"/>
    <property type="match status" value="1"/>
</dbReference>
<comment type="similarity">
    <text evidence="3">Belongs to the inositol monophosphatase superfamily.</text>
</comment>
<dbReference type="AlphaFoldDB" id="A0A838XYW4"/>
<feature type="binding site" evidence="9">
    <location>
        <position position="68"/>
    </location>
    <ligand>
        <name>Mg(2+)</name>
        <dbReference type="ChEBI" id="CHEBI:18420"/>
        <label>1</label>
        <note>catalytic</note>
    </ligand>
</feature>
<sequence length="261" mass="27228">MADRFAFAKELAEAAGLLALDFFQRRDALAVETKRHAQDLVSEADRSVETLIRERIAKAFPKDGILGEEFGLEPGSSGLTWVIDPIDGTSPFLNGMPNWCVSIGVSLGGEPVIGVIAAPCHRELYAAMRGGGATLNGAPIRVTDTLDLRSGVVGLGSNDRVPPSAVAGMIGNILEIGGGFIRNGSGALMLAYVAAGRLVGYAEPSMNAWDCMAGHCLILEAGGKVLPFPGDALTTPARILAATPGSFDELDRLSAVSVPLR</sequence>
<comment type="catalytic activity">
    <reaction evidence="1">
        <text>a myo-inositol phosphate + H2O = myo-inositol + phosphate</text>
        <dbReference type="Rhea" id="RHEA:24056"/>
        <dbReference type="ChEBI" id="CHEBI:15377"/>
        <dbReference type="ChEBI" id="CHEBI:17268"/>
        <dbReference type="ChEBI" id="CHEBI:43474"/>
        <dbReference type="ChEBI" id="CHEBI:84139"/>
        <dbReference type="EC" id="3.1.3.25"/>
    </reaction>
</comment>
<feature type="binding site" evidence="9">
    <location>
        <position position="86"/>
    </location>
    <ligand>
        <name>Mg(2+)</name>
        <dbReference type="ChEBI" id="CHEBI:18420"/>
        <label>1</label>
        <note>catalytic</note>
    </ligand>
</feature>
<evidence type="ECO:0000256" key="5">
    <source>
        <dbReference type="ARBA" id="ARBA00019784"/>
    </source>
</evidence>
<dbReference type="GO" id="GO:0008934">
    <property type="term" value="F:inositol monophosphate 1-phosphatase activity"/>
    <property type="evidence" value="ECO:0007669"/>
    <property type="project" value="TreeGrafter"/>
</dbReference>
<dbReference type="SUPFAM" id="SSF56655">
    <property type="entry name" value="Carbohydrate phosphatase"/>
    <property type="match status" value="1"/>
</dbReference>
<keyword evidence="6 9" id="KW-0479">Metal-binding</keyword>
<evidence type="ECO:0000256" key="9">
    <source>
        <dbReference type="PIRSR" id="PIRSR600760-2"/>
    </source>
</evidence>
<gene>
    <name evidence="10" type="ORF">H1W37_09825</name>
</gene>
<keyword evidence="11" id="KW-1185">Reference proteome</keyword>
<feature type="binding site" evidence="9">
    <location>
        <position position="84"/>
    </location>
    <ligand>
        <name>Mg(2+)</name>
        <dbReference type="ChEBI" id="CHEBI:18420"/>
        <label>1</label>
        <note>catalytic</note>
    </ligand>
</feature>
<comment type="cofactor">
    <cofactor evidence="2 9">
        <name>Mg(2+)</name>
        <dbReference type="ChEBI" id="CHEBI:18420"/>
    </cofactor>
</comment>
<reference evidence="10 11" key="2">
    <citation type="submission" date="2020-08" db="EMBL/GenBank/DDBJ databases">
        <title>Stappia taiwanensis sp. nov., isolated from a coastal thermal spring.</title>
        <authorList>
            <person name="Kampfer P."/>
        </authorList>
    </citation>
    <scope>NUCLEOTIDE SEQUENCE [LARGE SCALE GENOMIC DNA]</scope>
    <source>
        <strain evidence="10 11">DSM 23284</strain>
    </source>
</reference>
<dbReference type="InterPro" id="IPR000760">
    <property type="entry name" value="Inositol_monophosphatase-like"/>
</dbReference>
<name>A0A838XYW4_9HYPH</name>
<evidence type="ECO:0000256" key="7">
    <source>
        <dbReference type="ARBA" id="ARBA00022801"/>
    </source>
</evidence>
<organism evidence="10 11">
    <name type="scientific">Stappia taiwanensis</name>
    <dbReference type="NCBI Taxonomy" id="992267"/>
    <lineage>
        <taxon>Bacteria</taxon>
        <taxon>Pseudomonadati</taxon>
        <taxon>Pseudomonadota</taxon>
        <taxon>Alphaproteobacteria</taxon>
        <taxon>Hyphomicrobiales</taxon>
        <taxon>Stappiaceae</taxon>
        <taxon>Stappia</taxon>
    </lineage>
</organism>
<comment type="caution">
    <text evidence="10">The sequence shown here is derived from an EMBL/GenBank/DDBJ whole genome shotgun (WGS) entry which is preliminary data.</text>
</comment>